<keyword evidence="1" id="KW-0547">Nucleotide-binding</keyword>
<dbReference type="CDD" id="cd00154">
    <property type="entry name" value="Rab"/>
    <property type="match status" value="1"/>
</dbReference>
<dbReference type="AlphaFoldDB" id="A0AA35SE52"/>
<keyword evidence="5" id="KW-1185">Reference proteome</keyword>
<dbReference type="GO" id="GO:0003924">
    <property type="term" value="F:GTPase activity"/>
    <property type="evidence" value="ECO:0007669"/>
    <property type="project" value="InterPro"/>
</dbReference>
<evidence type="ECO:0000313" key="5">
    <source>
        <dbReference type="Proteomes" id="UP001174909"/>
    </source>
</evidence>
<sequence length="163" mass="18700">MQIWDTAGAERFKGVTTAYFRGAHVVILAYDITNEETLEKTKSWLQEAREFCTSTFYIFLVSTKKDLIVDDVEEYKVKEKRAAQFAESFEAEYWSTSSRTGENVEELFSRIASVTFERVMKSEIEATNAIQETTSQLAQNSSLIRLKSPPKSKRPKKPSCCNR</sequence>
<dbReference type="SMART" id="SM00174">
    <property type="entry name" value="RHO"/>
    <property type="match status" value="1"/>
</dbReference>
<evidence type="ECO:0000256" key="3">
    <source>
        <dbReference type="SAM" id="MobiDB-lite"/>
    </source>
</evidence>
<dbReference type="Pfam" id="PF00071">
    <property type="entry name" value="Ras"/>
    <property type="match status" value="1"/>
</dbReference>
<dbReference type="InterPro" id="IPR001806">
    <property type="entry name" value="Small_GTPase"/>
</dbReference>
<protein>
    <submittedName>
        <fullName evidence="4">Ras-related protein Rab-36</fullName>
    </submittedName>
</protein>
<dbReference type="InterPro" id="IPR005225">
    <property type="entry name" value="Small_GTP-bd"/>
</dbReference>
<organism evidence="4 5">
    <name type="scientific">Geodia barretti</name>
    <name type="common">Barrett's horny sponge</name>
    <dbReference type="NCBI Taxonomy" id="519541"/>
    <lineage>
        <taxon>Eukaryota</taxon>
        <taxon>Metazoa</taxon>
        <taxon>Porifera</taxon>
        <taxon>Demospongiae</taxon>
        <taxon>Heteroscleromorpha</taxon>
        <taxon>Tetractinellida</taxon>
        <taxon>Astrophorina</taxon>
        <taxon>Geodiidae</taxon>
        <taxon>Geodia</taxon>
    </lineage>
</organism>
<dbReference type="SUPFAM" id="SSF52540">
    <property type="entry name" value="P-loop containing nucleoside triphosphate hydrolases"/>
    <property type="match status" value="1"/>
</dbReference>
<dbReference type="NCBIfam" id="TIGR00231">
    <property type="entry name" value="small_GTP"/>
    <property type="match status" value="1"/>
</dbReference>
<reference evidence="4" key="1">
    <citation type="submission" date="2023-03" db="EMBL/GenBank/DDBJ databases">
        <authorList>
            <person name="Steffen K."/>
            <person name="Cardenas P."/>
        </authorList>
    </citation>
    <scope>NUCLEOTIDE SEQUENCE</scope>
</reference>
<comment type="caution">
    <text evidence="4">The sequence shown here is derived from an EMBL/GenBank/DDBJ whole genome shotgun (WGS) entry which is preliminary data.</text>
</comment>
<dbReference type="Gene3D" id="3.40.50.300">
    <property type="entry name" value="P-loop containing nucleotide triphosphate hydrolases"/>
    <property type="match status" value="1"/>
</dbReference>
<dbReference type="PROSITE" id="PS51421">
    <property type="entry name" value="RAS"/>
    <property type="match status" value="1"/>
</dbReference>
<dbReference type="SMART" id="SM00175">
    <property type="entry name" value="RAB"/>
    <property type="match status" value="1"/>
</dbReference>
<dbReference type="EMBL" id="CASHTH010002263">
    <property type="protein sequence ID" value="CAI8027212.1"/>
    <property type="molecule type" value="Genomic_DNA"/>
</dbReference>
<dbReference type="InterPro" id="IPR050227">
    <property type="entry name" value="Rab"/>
</dbReference>
<proteinExistence type="predicted"/>
<dbReference type="FunFam" id="3.40.50.300:FF:001447">
    <property type="entry name" value="Ras-related protein Rab-1B"/>
    <property type="match status" value="1"/>
</dbReference>
<dbReference type="GO" id="GO:0005525">
    <property type="term" value="F:GTP binding"/>
    <property type="evidence" value="ECO:0007669"/>
    <property type="project" value="UniProtKB-KW"/>
</dbReference>
<dbReference type="PANTHER" id="PTHR47977">
    <property type="entry name" value="RAS-RELATED PROTEIN RAB"/>
    <property type="match status" value="1"/>
</dbReference>
<dbReference type="InterPro" id="IPR027417">
    <property type="entry name" value="P-loop_NTPase"/>
</dbReference>
<dbReference type="PROSITE" id="PS51419">
    <property type="entry name" value="RAB"/>
    <property type="match status" value="1"/>
</dbReference>
<evidence type="ECO:0000313" key="4">
    <source>
        <dbReference type="EMBL" id="CAI8027212.1"/>
    </source>
</evidence>
<accession>A0AA35SE52</accession>
<evidence type="ECO:0000256" key="1">
    <source>
        <dbReference type="ARBA" id="ARBA00022741"/>
    </source>
</evidence>
<feature type="region of interest" description="Disordered" evidence="3">
    <location>
        <begin position="140"/>
        <end position="163"/>
    </location>
</feature>
<feature type="compositionally biased region" description="Basic residues" evidence="3">
    <location>
        <begin position="148"/>
        <end position="157"/>
    </location>
</feature>
<dbReference type="Proteomes" id="UP001174909">
    <property type="component" value="Unassembled WGS sequence"/>
</dbReference>
<keyword evidence="2" id="KW-0342">GTP-binding</keyword>
<evidence type="ECO:0000256" key="2">
    <source>
        <dbReference type="ARBA" id="ARBA00023134"/>
    </source>
</evidence>
<name>A0AA35SE52_GEOBA</name>
<gene>
    <name evidence="4" type="ORF">GBAR_LOCUS15575</name>
</gene>